<comment type="caution">
    <text evidence="2">The sequence shown here is derived from an EMBL/GenBank/DDBJ whole genome shotgun (WGS) entry which is preliminary data.</text>
</comment>
<evidence type="ECO:0000256" key="1">
    <source>
        <dbReference type="SAM" id="MobiDB-lite"/>
    </source>
</evidence>
<organism evidence="2 3">
    <name type="scientific">Saguinus oedipus</name>
    <name type="common">Cotton-top tamarin</name>
    <name type="synonym">Oedipomidas oedipus</name>
    <dbReference type="NCBI Taxonomy" id="9490"/>
    <lineage>
        <taxon>Eukaryota</taxon>
        <taxon>Metazoa</taxon>
        <taxon>Chordata</taxon>
        <taxon>Craniata</taxon>
        <taxon>Vertebrata</taxon>
        <taxon>Euteleostomi</taxon>
        <taxon>Mammalia</taxon>
        <taxon>Eutheria</taxon>
        <taxon>Euarchontoglires</taxon>
        <taxon>Primates</taxon>
        <taxon>Haplorrhini</taxon>
        <taxon>Platyrrhini</taxon>
        <taxon>Cebidae</taxon>
        <taxon>Callitrichinae</taxon>
        <taxon>Saguinus</taxon>
    </lineage>
</organism>
<dbReference type="EMBL" id="JASSZA010000023">
    <property type="protein sequence ID" value="KAK2082941.1"/>
    <property type="molecule type" value="Genomic_DNA"/>
</dbReference>
<reference evidence="2 3" key="1">
    <citation type="submission" date="2023-05" db="EMBL/GenBank/DDBJ databases">
        <title>B98-5 Cell Line De Novo Hybrid Assembly: An Optical Mapping Approach.</title>
        <authorList>
            <person name="Kananen K."/>
            <person name="Auerbach J.A."/>
            <person name="Kautto E."/>
            <person name="Blachly J.S."/>
        </authorList>
    </citation>
    <scope>NUCLEOTIDE SEQUENCE [LARGE SCALE GENOMIC DNA]</scope>
    <source>
        <strain evidence="2">B95-8</strain>
        <tissue evidence="2">Cell line</tissue>
    </source>
</reference>
<gene>
    <name evidence="2" type="ORF">P7K49_038177</name>
</gene>
<sequence length="112" mass="12564">MRSPVPLPTAPAQITFPRNLLVWLIVQVPFNQMDMPICPSKSHIAGLTGHPDQRVPCRVPLHYGPGRTGHVSWLIVLCLSHTWDFQRSVGKKGPSENAARTHPLHLHRELQS</sequence>
<proteinExistence type="predicted"/>
<name>A0ABQ9TDY6_SAGOE</name>
<keyword evidence="3" id="KW-1185">Reference proteome</keyword>
<evidence type="ECO:0000313" key="2">
    <source>
        <dbReference type="EMBL" id="KAK2082941.1"/>
    </source>
</evidence>
<accession>A0ABQ9TDY6</accession>
<feature type="region of interest" description="Disordered" evidence="1">
    <location>
        <begin position="87"/>
        <end position="112"/>
    </location>
</feature>
<dbReference type="Proteomes" id="UP001266305">
    <property type="component" value="Unassembled WGS sequence"/>
</dbReference>
<protein>
    <submittedName>
        <fullName evidence="2">Uncharacterized protein</fullName>
    </submittedName>
</protein>
<evidence type="ECO:0000313" key="3">
    <source>
        <dbReference type="Proteomes" id="UP001266305"/>
    </source>
</evidence>